<keyword evidence="2" id="KW-1185">Reference proteome</keyword>
<dbReference type="Proteomes" id="UP000053237">
    <property type="component" value="Unassembled WGS sequence"/>
</dbReference>
<organism evidence="1 2">
    <name type="scientific">Albugo candida</name>
    <dbReference type="NCBI Taxonomy" id="65357"/>
    <lineage>
        <taxon>Eukaryota</taxon>
        <taxon>Sar</taxon>
        <taxon>Stramenopiles</taxon>
        <taxon>Oomycota</taxon>
        <taxon>Peronosporomycetes</taxon>
        <taxon>Albuginales</taxon>
        <taxon>Albuginaceae</taxon>
        <taxon>Albugo</taxon>
    </lineage>
</organism>
<gene>
    <name evidence="1" type="ORF">BN9_093150</name>
</gene>
<name>A0A024GPG0_9STRA</name>
<comment type="caution">
    <text evidence="1">The sequence shown here is derived from an EMBL/GenBank/DDBJ whole genome shotgun (WGS) entry which is preliminary data.</text>
</comment>
<dbReference type="EMBL" id="CAIX01000212">
    <property type="protein sequence ID" value="CCI48242.1"/>
    <property type="molecule type" value="Genomic_DNA"/>
</dbReference>
<reference evidence="1 2" key="1">
    <citation type="submission" date="2012-05" db="EMBL/GenBank/DDBJ databases">
        <title>Recombination and specialization in a pathogen metapopulation.</title>
        <authorList>
            <person name="Gardiner A."/>
            <person name="Kemen E."/>
            <person name="Schultz-Larsen T."/>
            <person name="MacLean D."/>
            <person name="Van Oosterhout C."/>
            <person name="Jones J.D.G."/>
        </authorList>
    </citation>
    <scope>NUCLEOTIDE SEQUENCE [LARGE SCALE GENOMIC DNA]</scope>
    <source>
        <strain evidence="1 2">Ac Nc2</strain>
    </source>
</reference>
<accession>A0A024GPG0</accession>
<evidence type="ECO:0000313" key="2">
    <source>
        <dbReference type="Proteomes" id="UP000053237"/>
    </source>
</evidence>
<dbReference type="InParanoid" id="A0A024GPG0"/>
<protein>
    <submittedName>
        <fullName evidence="1">Uncharacterized protein</fullName>
    </submittedName>
</protein>
<sequence>MALSYTLREGTNILSSMSDALITCFDIKKVFIRVCMISRVASRRVEQRSLCILWDAVNALLELSSYESRKVFMNKMGIIRRLAFVAVLRYTRYKFSGSDSWTSVLVALYLKSINQAHIIGIFAACVVTVVKRGISRPSFRETCWPNCSVSHLKAISVCTISLRPYIVRLLWYSVMRFYQARCSRLHDILTTFFGPCYSYELLGSHVARNHRLCGYLAHLVNTRSFFHLCHRLLWTEASACTWR</sequence>
<proteinExistence type="predicted"/>
<dbReference type="AlphaFoldDB" id="A0A024GPG0"/>
<evidence type="ECO:0000313" key="1">
    <source>
        <dbReference type="EMBL" id="CCI48242.1"/>
    </source>
</evidence>